<dbReference type="GeneID" id="7051514"/>
<dbReference type="Pfam" id="PF07690">
    <property type="entry name" value="MFS_1"/>
    <property type="match status" value="1"/>
</dbReference>
<evidence type="ECO:0000313" key="10">
    <source>
        <dbReference type="JaponicusDB" id="SJAG_04725"/>
    </source>
</evidence>
<feature type="transmembrane region" description="Helical" evidence="7">
    <location>
        <begin position="296"/>
        <end position="314"/>
    </location>
</feature>
<dbReference type="InterPro" id="IPR036259">
    <property type="entry name" value="MFS_trans_sf"/>
</dbReference>
<feature type="region of interest" description="Disordered" evidence="6">
    <location>
        <begin position="1"/>
        <end position="26"/>
    </location>
</feature>
<proteinExistence type="predicted"/>
<sequence>MSSSNLATETTSLLSNNQPKDVSSDKPKISAWKTLPAIWVGSFLSALDMTVVASLYPVIGSEFDSLNYSSFIATSYLITNTAFQPLYGRLSDIFGRRTMLLFANTVFMLGTVWCGFARSLGELCLARAFAGIGGGGLTTLSSICGSDIVSLRERGTWQGFANIVFGIGGSLGGPFGGFVNARWGWRSAFLLQVPLCLGSIALVSWRVRLPTKDDGVSSKQKLARIDYLGSFLLVSAVTTMVTLFTFGGDRFAWMSPVSLALTALFGFLTVMFYIVERDYAREPIAPMKVLRERTPLCAYIGNFTNALCSFAVMYEVPLFFEAVLFQNSEEAGARMFPMVLSIPVGSLSAGLYMKRTGTYRGAVIFGFTAMLCTLFTFMFLFRRGQGVSLKYIGVALGMAGLSYGTSLTSTLISIISALPIEYQAISTGVSYLFRATGSVVGISMGQTALQATLTSSLHRSLEDIPDKESLIDAIRRSVTVVPTLPKHIQKIVVHSYVQAFIASFALIAVFGLIGFLSSLFIRQHVLYSTVDRR</sequence>
<dbReference type="GO" id="GO:0015189">
    <property type="term" value="F:L-lysine transmembrane transporter activity"/>
    <property type="evidence" value="ECO:0007669"/>
    <property type="project" value="EnsemblFungi"/>
</dbReference>
<feature type="transmembrane region" description="Helical" evidence="7">
    <location>
        <begin position="496"/>
        <end position="521"/>
    </location>
</feature>
<dbReference type="GO" id="GO:0055085">
    <property type="term" value="P:transmembrane transport"/>
    <property type="evidence" value="ECO:0000318"/>
    <property type="project" value="GO_Central"/>
</dbReference>
<dbReference type="PANTHER" id="PTHR23501:SF191">
    <property type="entry name" value="VACUOLAR BASIC AMINO ACID TRANSPORTER 4"/>
    <property type="match status" value="1"/>
</dbReference>
<accession>B6K7L1</accession>
<dbReference type="GO" id="GO:0090517">
    <property type="term" value="P:L-lysine transmembrane import into vacuole"/>
    <property type="evidence" value="ECO:0007669"/>
    <property type="project" value="EnsemblFungi"/>
</dbReference>
<dbReference type="JaponicusDB" id="SJAG_04725">
    <property type="gene designation" value="fnx1"/>
</dbReference>
<keyword evidence="5 7" id="KW-0472">Membrane</keyword>
<dbReference type="InterPro" id="IPR011701">
    <property type="entry name" value="MFS"/>
</dbReference>
<dbReference type="Gene3D" id="1.20.1250.20">
    <property type="entry name" value="MFS general substrate transporter like domains"/>
    <property type="match status" value="1"/>
</dbReference>
<keyword evidence="2" id="KW-0813">Transport</keyword>
<dbReference type="HOGENOM" id="CLU_000960_22_3_1"/>
<dbReference type="RefSeq" id="XP_002175808.1">
    <property type="nucleotide sequence ID" value="XM_002175772.2"/>
</dbReference>
<feature type="transmembrane region" description="Helical" evidence="7">
    <location>
        <begin position="225"/>
        <end position="247"/>
    </location>
</feature>
<evidence type="ECO:0000256" key="5">
    <source>
        <dbReference type="ARBA" id="ARBA00023136"/>
    </source>
</evidence>
<dbReference type="STRING" id="402676.B6K7L1"/>
<dbReference type="GO" id="GO:0015802">
    <property type="term" value="P:basic amino acid transport"/>
    <property type="evidence" value="ECO:0000318"/>
    <property type="project" value="GO_Central"/>
</dbReference>
<evidence type="ECO:0000256" key="7">
    <source>
        <dbReference type="SAM" id="Phobius"/>
    </source>
</evidence>
<dbReference type="GO" id="GO:0015174">
    <property type="term" value="F:basic amino acid transmembrane transporter activity"/>
    <property type="evidence" value="ECO:0000318"/>
    <property type="project" value="GO_Central"/>
</dbReference>
<name>B6K7L1_SCHJY</name>
<dbReference type="EMBL" id="KE651168">
    <property type="protein sequence ID" value="EEB09515.1"/>
    <property type="molecule type" value="Genomic_DNA"/>
</dbReference>
<feature type="transmembrane region" description="Helical" evidence="7">
    <location>
        <begin position="160"/>
        <end position="179"/>
    </location>
</feature>
<evidence type="ECO:0000256" key="4">
    <source>
        <dbReference type="ARBA" id="ARBA00022989"/>
    </source>
</evidence>
<feature type="transmembrane region" description="Helical" evidence="7">
    <location>
        <begin position="253"/>
        <end position="275"/>
    </location>
</feature>
<feature type="transmembrane region" description="Helical" evidence="7">
    <location>
        <begin position="359"/>
        <end position="380"/>
    </location>
</feature>
<feature type="domain" description="Major facilitator superfamily (MFS) profile" evidence="8">
    <location>
        <begin position="34"/>
        <end position="526"/>
    </location>
</feature>
<dbReference type="VEuPathDB" id="FungiDB:SJAG_04725"/>
<feature type="transmembrane region" description="Helical" evidence="7">
    <location>
        <begin position="99"/>
        <end position="120"/>
    </location>
</feature>
<dbReference type="GO" id="GO:0015188">
    <property type="term" value="F:L-isoleucine transmembrane transporter activity"/>
    <property type="evidence" value="ECO:0007669"/>
    <property type="project" value="EnsemblFungi"/>
</dbReference>
<feature type="transmembrane region" description="Helical" evidence="7">
    <location>
        <begin position="185"/>
        <end position="205"/>
    </location>
</feature>
<feature type="transmembrane region" description="Helical" evidence="7">
    <location>
        <begin position="36"/>
        <end position="56"/>
    </location>
</feature>
<keyword evidence="11" id="KW-1185">Reference proteome</keyword>
<evidence type="ECO:0000313" key="11">
    <source>
        <dbReference type="Proteomes" id="UP000001744"/>
    </source>
</evidence>
<feature type="transmembrane region" description="Helical" evidence="7">
    <location>
        <begin position="334"/>
        <end position="352"/>
    </location>
</feature>
<dbReference type="GO" id="GO:0000329">
    <property type="term" value="C:fungal-type vacuole membrane"/>
    <property type="evidence" value="ECO:0000318"/>
    <property type="project" value="GO_Central"/>
</dbReference>
<dbReference type="OMA" id="CTLIAMH"/>
<feature type="transmembrane region" description="Helical" evidence="7">
    <location>
        <begin position="68"/>
        <end position="87"/>
    </location>
</feature>
<evidence type="ECO:0000313" key="9">
    <source>
        <dbReference type="EMBL" id="EEB09515.1"/>
    </source>
</evidence>
<dbReference type="GO" id="GO:0015182">
    <property type="term" value="F:L-asparagine transmembrane transporter activity"/>
    <property type="evidence" value="ECO:0007669"/>
    <property type="project" value="EnsemblFungi"/>
</dbReference>
<dbReference type="GO" id="GO:1903714">
    <property type="term" value="P:isoleucine transmembrane transport"/>
    <property type="evidence" value="ECO:0007669"/>
    <property type="project" value="EnsemblFungi"/>
</dbReference>
<dbReference type="GO" id="GO:1990591">
    <property type="term" value="P:asparagine transmembrane import into vacuole"/>
    <property type="evidence" value="ECO:0007669"/>
    <property type="project" value="EnsemblFungi"/>
</dbReference>
<dbReference type="PROSITE" id="PS50850">
    <property type="entry name" value="MFS"/>
    <property type="match status" value="1"/>
</dbReference>
<evidence type="ECO:0000256" key="3">
    <source>
        <dbReference type="ARBA" id="ARBA00022692"/>
    </source>
</evidence>
<dbReference type="GO" id="GO:0012505">
    <property type="term" value="C:endomembrane system"/>
    <property type="evidence" value="ECO:0007669"/>
    <property type="project" value="UniProtKB-SubCell"/>
</dbReference>
<comment type="subcellular location">
    <subcellularLocation>
        <location evidence="1">Endomembrane system</location>
        <topology evidence="1">Multi-pass membrane protein</topology>
    </subcellularLocation>
</comment>
<evidence type="ECO:0000259" key="8">
    <source>
        <dbReference type="PROSITE" id="PS50850"/>
    </source>
</evidence>
<dbReference type="OrthoDB" id="3437016at2759"/>
<keyword evidence="4 7" id="KW-1133">Transmembrane helix</keyword>
<reference evidence="9 11" key="1">
    <citation type="journal article" date="2011" name="Science">
        <title>Comparative functional genomics of the fission yeasts.</title>
        <authorList>
            <person name="Rhind N."/>
            <person name="Chen Z."/>
            <person name="Yassour M."/>
            <person name="Thompson D.A."/>
            <person name="Haas B.J."/>
            <person name="Habib N."/>
            <person name="Wapinski I."/>
            <person name="Roy S."/>
            <person name="Lin M.F."/>
            <person name="Heiman D.I."/>
            <person name="Young S.K."/>
            <person name="Furuya K."/>
            <person name="Guo Y."/>
            <person name="Pidoux A."/>
            <person name="Chen H.M."/>
            <person name="Robbertse B."/>
            <person name="Goldberg J.M."/>
            <person name="Aoki K."/>
            <person name="Bayne E.H."/>
            <person name="Berlin A.M."/>
            <person name="Desjardins C.A."/>
            <person name="Dobbs E."/>
            <person name="Dukaj L."/>
            <person name="Fan L."/>
            <person name="FitzGerald M.G."/>
            <person name="French C."/>
            <person name="Gujja S."/>
            <person name="Hansen K."/>
            <person name="Keifenheim D."/>
            <person name="Levin J.Z."/>
            <person name="Mosher R.A."/>
            <person name="Mueller C.A."/>
            <person name="Pfiffner J."/>
            <person name="Priest M."/>
            <person name="Russ C."/>
            <person name="Smialowska A."/>
            <person name="Swoboda P."/>
            <person name="Sykes S.M."/>
            <person name="Vaughn M."/>
            <person name="Vengrova S."/>
            <person name="Yoder R."/>
            <person name="Zeng Q."/>
            <person name="Allshire R."/>
            <person name="Baulcombe D."/>
            <person name="Birren B.W."/>
            <person name="Brown W."/>
            <person name="Ekwall K."/>
            <person name="Kellis M."/>
            <person name="Leatherwood J."/>
            <person name="Levin H."/>
            <person name="Margalit H."/>
            <person name="Martienssen R."/>
            <person name="Nieduszynski C.A."/>
            <person name="Spatafora J.W."/>
            <person name="Friedman N."/>
            <person name="Dalgaard J.Z."/>
            <person name="Baumann P."/>
            <person name="Niki H."/>
            <person name="Regev A."/>
            <person name="Nusbaum C."/>
        </authorList>
    </citation>
    <scope>NUCLEOTIDE SEQUENCE [LARGE SCALE GENOMIC DNA]</scope>
    <source>
        <strain evidence="11">yFS275 / FY16936</strain>
    </source>
</reference>
<evidence type="ECO:0000256" key="6">
    <source>
        <dbReference type="SAM" id="MobiDB-lite"/>
    </source>
</evidence>
<dbReference type="eggNOG" id="KOG0254">
    <property type="taxonomic scope" value="Eukaryota"/>
</dbReference>
<feature type="compositionally biased region" description="Polar residues" evidence="6">
    <location>
        <begin position="1"/>
        <end position="21"/>
    </location>
</feature>
<dbReference type="Proteomes" id="UP000001744">
    <property type="component" value="Unassembled WGS sequence"/>
</dbReference>
<feature type="transmembrane region" description="Helical" evidence="7">
    <location>
        <begin position="392"/>
        <end position="418"/>
    </location>
</feature>
<keyword evidence="3 7" id="KW-0812">Transmembrane</keyword>
<dbReference type="PANTHER" id="PTHR23501">
    <property type="entry name" value="MAJOR FACILITATOR SUPERFAMILY"/>
    <property type="match status" value="1"/>
</dbReference>
<gene>
    <name evidence="10" type="primary">fnx1</name>
    <name evidence="9" type="ORF">SJAG_04725</name>
</gene>
<protein>
    <submittedName>
        <fullName evidence="9">Vacuolar membrane amino acid uptake transporter Fnx1</fullName>
    </submittedName>
</protein>
<evidence type="ECO:0000256" key="2">
    <source>
        <dbReference type="ARBA" id="ARBA00022448"/>
    </source>
</evidence>
<dbReference type="AlphaFoldDB" id="B6K7L1"/>
<dbReference type="InterPro" id="IPR020846">
    <property type="entry name" value="MFS_dom"/>
</dbReference>
<organism evidence="9 11">
    <name type="scientific">Schizosaccharomyces japonicus (strain yFS275 / FY16936)</name>
    <name type="common">Fission yeast</name>
    <dbReference type="NCBI Taxonomy" id="402676"/>
    <lineage>
        <taxon>Eukaryota</taxon>
        <taxon>Fungi</taxon>
        <taxon>Dikarya</taxon>
        <taxon>Ascomycota</taxon>
        <taxon>Taphrinomycotina</taxon>
        <taxon>Schizosaccharomycetes</taxon>
        <taxon>Schizosaccharomycetales</taxon>
        <taxon>Schizosaccharomycetaceae</taxon>
        <taxon>Schizosaccharomyces</taxon>
    </lineage>
</organism>
<dbReference type="SUPFAM" id="SSF103473">
    <property type="entry name" value="MFS general substrate transporter"/>
    <property type="match status" value="1"/>
</dbReference>
<evidence type="ECO:0000256" key="1">
    <source>
        <dbReference type="ARBA" id="ARBA00004127"/>
    </source>
</evidence>